<protein>
    <submittedName>
        <fullName evidence="13">Peptidase M48 Ste24p</fullName>
    </submittedName>
</protein>
<dbReference type="GO" id="GO:0006508">
    <property type="term" value="P:proteolysis"/>
    <property type="evidence" value="ECO:0007669"/>
    <property type="project" value="UniProtKB-KW"/>
</dbReference>
<dbReference type="InterPro" id="IPR025582">
    <property type="entry name" value="YARHG_dom"/>
</dbReference>
<dbReference type="STRING" id="523794.Lebu_1016"/>
<gene>
    <name evidence="13" type="ordered locus">Lebu_1016</name>
</gene>
<evidence type="ECO:0000256" key="5">
    <source>
        <dbReference type="ARBA" id="ARBA00022723"/>
    </source>
</evidence>
<dbReference type="Proteomes" id="UP000001910">
    <property type="component" value="Chromosome"/>
</dbReference>
<evidence type="ECO:0000256" key="3">
    <source>
        <dbReference type="ARBA" id="ARBA00022670"/>
    </source>
</evidence>
<dbReference type="RefSeq" id="WP_015769263.1">
    <property type="nucleotide sequence ID" value="NC_013192.1"/>
</dbReference>
<proteinExistence type="predicted"/>
<dbReference type="Pfam" id="PF13308">
    <property type="entry name" value="YARHG"/>
    <property type="match status" value="1"/>
</dbReference>
<keyword evidence="2" id="KW-1003">Cell membrane</keyword>
<dbReference type="InterPro" id="IPR038434">
    <property type="entry name" value="YARHG_sf"/>
</dbReference>
<organism evidence="13 14">
    <name type="scientific">Leptotrichia buccalis (strain ATCC 14201 / DSM 1135 / JCM 12969 / NCTC 10249 / C-1013-b)</name>
    <dbReference type="NCBI Taxonomy" id="523794"/>
    <lineage>
        <taxon>Bacteria</taxon>
        <taxon>Fusobacteriati</taxon>
        <taxon>Fusobacteriota</taxon>
        <taxon>Fusobacteriia</taxon>
        <taxon>Fusobacteriales</taxon>
        <taxon>Leptotrichiaceae</taxon>
        <taxon>Leptotrichia</taxon>
    </lineage>
</organism>
<dbReference type="AlphaFoldDB" id="C7N9T6"/>
<keyword evidence="8 11" id="KW-1133">Transmembrane helix</keyword>
<evidence type="ECO:0000256" key="10">
    <source>
        <dbReference type="ARBA" id="ARBA00023136"/>
    </source>
</evidence>
<evidence type="ECO:0000256" key="1">
    <source>
        <dbReference type="ARBA" id="ARBA00001947"/>
    </source>
</evidence>
<keyword evidence="14" id="KW-1185">Reference proteome</keyword>
<sequence>MYLIDFFKKLFKSKNIGIIIWLVFNILIFIFPFISISPNYPILGLLCGIAVYVGTIAIVLSPLGEWFFRLINGCKKIIDPRIINRLTPLFNEVYARAKMNDPNLSPNIKLYMLNDHYPNAFALGRNTVCVTRGLLHLDDEKIKGIFAHEFSHLSNKDTDFLLFIYIGNLFMTCAFMIARVMIGIMSFILGVATSDDDDFDIIKGLRGLIFSYIADFFYVIAVGLYTKLGLILVRHSMRKQEYEADKFAYDLGYGEQLRDALTELLDVNETPKNFAANLMSTHPDTFSRIDKLNIYLFQNSYTENINFDKNTPTQKLSNEYAQATYTENVKKRESSNENSNILYKVLLSVSCIIIAFLTGYMFSKMNNNTISIKHTTPKSSQEQTIEQNNTKVNSNEVQLENNNQINTNSQDISDINLASKDFSNFSEQPSQNMTDLENISYLASNLPSVNFLIENFNSEELALLRNSIYAKYNRRFQTPRYSSYFSRKTWYRGEYDEVSERNFSQDEFDLLNNILIAEGKPTISR</sequence>
<comment type="cofactor">
    <cofactor evidence="1">
        <name>Zn(2+)</name>
        <dbReference type="ChEBI" id="CHEBI:29105"/>
    </cofactor>
</comment>
<name>C7N9T6_LEPBD</name>
<dbReference type="KEGG" id="lba:Lebu_1016"/>
<dbReference type="GO" id="GO:0046872">
    <property type="term" value="F:metal ion binding"/>
    <property type="evidence" value="ECO:0007669"/>
    <property type="project" value="UniProtKB-KW"/>
</dbReference>
<evidence type="ECO:0000256" key="2">
    <source>
        <dbReference type="ARBA" id="ARBA00022475"/>
    </source>
</evidence>
<keyword evidence="10 11" id="KW-0472">Membrane</keyword>
<dbReference type="InterPro" id="IPR050083">
    <property type="entry name" value="HtpX_protease"/>
</dbReference>
<keyword evidence="5" id="KW-0479">Metal-binding</keyword>
<dbReference type="CDD" id="cd07337">
    <property type="entry name" value="M48B_HtpX_like"/>
    <property type="match status" value="1"/>
</dbReference>
<evidence type="ECO:0000256" key="6">
    <source>
        <dbReference type="ARBA" id="ARBA00022801"/>
    </source>
</evidence>
<keyword evidence="6" id="KW-0378">Hydrolase</keyword>
<feature type="transmembrane region" description="Helical" evidence="11">
    <location>
        <begin position="160"/>
        <end position="189"/>
    </location>
</feature>
<dbReference type="PANTHER" id="PTHR43221:SF2">
    <property type="entry name" value="PROTEASE HTPX HOMOLOG"/>
    <property type="match status" value="1"/>
</dbReference>
<keyword evidence="4 11" id="KW-0812">Transmembrane</keyword>
<reference evidence="13 14" key="1">
    <citation type="journal article" date="2009" name="Stand. Genomic Sci.">
        <title>Complete genome sequence of Leptotrichia buccalis type strain (C-1013-b).</title>
        <authorList>
            <person name="Ivanova N."/>
            <person name="Gronow S."/>
            <person name="Lapidus A."/>
            <person name="Copeland A."/>
            <person name="Glavina Del Rio T."/>
            <person name="Nolan M."/>
            <person name="Lucas S."/>
            <person name="Chen F."/>
            <person name="Tice H."/>
            <person name="Cheng J.F."/>
            <person name="Saunders E."/>
            <person name="Bruce D."/>
            <person name="Goodwin L."/>
            <person name="Brettin T."/>
            <person name="Detter J.C."/>
            <person name="Han C."/>
            <person name="Pitluck S."/>
            <person name="Mikhailova N."/>
            <person name="Pati A."/>
            <person name="Mavrommatis K."/>
            <person name="Chen A."/>
            <person name="Palaniappan K."/>
            <person name="Land M."/>
            <person name="Hauser L."/>
            <person name="Chang Y.J."/>
            <person name="Jeffries C.D."/>
            <person name="Chain P."/>
            <person name="Rohde C."/>
            <person name="Goker M."/>
            <person name="Bristow J."/>
            <person name="Eisen J.A."/>
            <person name="Markowitz V."/>
            <person name="Hugenholtz P."/>
            <person name="Kyrpides N.C."/>
            <person name="Klenk H.P."/>
        </authorList>
    </citation>
    <scope>NUCLEOTIDE SEQUENCE [LARGE SCALE GENOMIC DNA]</scope>
    <source>
        <strain evidence="14">ATCC 14201 / DSM 1135 / JCM 12969 / NCTC 10249 / C-1013-b</strain>
    </source>
</reference>
<dbReference type="PANTHER" id="PTHR43221">
    <property type="entry name" value="PROTEASE HTPX"/>
    <property type="match status" value="1"/>
</dbReference>
<dbReference type="EMBL" id="CP001685">
    <property type="protein sequence ID" value="ACV38917.1"/>
    <property type="molecule type" value="Genomic_DNA"/>
</dbReference>
<dbReference type="InterPro" id="IPR001915">
    <property type="entry name" value="Peptidase_M48"/>
</dbReference>
<evidence type="ECO:0000256" key="8">
    <source>
        <dbReference type="ARBA" id="ARBA00022989"/>
    </source>
</evidence>
<evidence type="ECO:0000256" key="11">
    <source>
        <dbReference type="SAM" id="Phobius"/>
    </source>
</evidence>
<evidence type="ECO:0000313" key="13">
    <source>
        <dbReference type="EMBL" id="ACV38917.1"/>
    </source>
</evidence>
<feature type="transmembrane region" description="Helical" evidence="11">
    <location>
        <begin position="341"/>
        <end position="362"/>
    </location>
</feature>
<dbReference type="eggNOG" id="COG0501">
    <property type="taxonomic scope" value="Bacteria"/>
</dbReference>
<keyword evidence="3" id="KW-0645">Protease</keyword>
<evidence type="ECO:0000256" key="7">
    <source>
        <dbReference type="ARBA" id="ARBA00022833"/>
    </source>
</evidence>
<evidence type="ECO:0000259" key="12">
    <source>
        <dbReference type="SMART" id="SM01324"/>
    </source>
</evidence>
<keyword evidence="7" id="KW-0862">Zinc</keyword>
<keyword evidence="9" id="KW-0482">Metalloprotease</keyword>
<evidence type="ECO:0000313" key="14">
    <source>
        <dbReference type="Proteomes" id="UP000001910"/>
    </source>
</evidence>
<dbReference type="Gene3D" id="3.30.2010.10">
    <property type="entry name" value="Metalloproteases ('zincins'), catalytic domain"/>
    <property type="match status" value="1"/>
</dbReference>
<dbReference type="GO" id="GO:0004222">
    <property type="term" value="F:metalloendopeptidase activity"/>
    <property type="evidence" value="ECO:0007669"/>
    <property type="project" value="InterPro"/>
</dbReference>
<dbReference type="Pfam" id="PF01435">
    <property type="entry name" value="Peptidase_M48"/>
    <property type="match status" value="1"/>
</dbReference>
<dbReference type="SMART" id="SM01324">
    <property type="entry name" value="YARHG"/>
    <property type="match status" value="1"/>
</dbReference>
<feature type="transmembrane region" description="Helical" evidence="11">
    <location>
        <begin position="16"/>
        <end position="36"/>
    </location>
</feature>
<evidence type="ECO:0000256" key="9">
    <source>
        <dbReference type="ARBA" id="ARBA00023049"/>
    </source>
</evidence>
<feature type="domain" description="YARHG" evidence="12">
    <location>
        <begin position="439"/>
        <end position="519"/>
    </location>
</feature>
<dbReference type="OrthoDB" id="15218at2"/>
<feature type="transmembrane region" description="Helical" evidence="11">
    <location>
        <begin position="209"/>
        <end position="233"/>
    </location>
</feature>
<accession>C7N9T6</accession>
<feature type="transmembrane region" description="Helical" evidence="11">
    <location>
        <begin position="42"/>
        <end position="68"/>
    </location>
</feature>
<evidence type="ECO:0000256" key="4">
    <source>
        <dbReference type="ARBA" id="ARBA00022692"/>
    </source>
</evidence>
<dbReference type="Gene3D" id="1.20.58.1690">
    <property type="match status" value="1"/>
</dbReference>
<dbReference type="HOGENOM" id="CLU_518565_0_0_0"/>